<feature type="transmembrane region" description="Helical" evidence="1">
    <location>
        <begin position="31"/>
        <end position="49"/>
    </location>
</feature>
<keyword evidence="1" id="KW-0812">Transmembrane</keyword>
<organism evidence="2 3">
    <name type="scientific">Christiangramia lutea</name>
    <dbReference type="NCBI Taxonomy" id="1607951"/>
    <lineage>
        <taxon>Bacteria</taxon>
        <taxon>Pseudomonadati</taxon>
        <taxon>Bacteroidota</taxon>
        <taxon>Flavobacteriia</taxon>
        <taxon>Flavobacteriales</taxon>
        <taxon>Flavobacteriaceae</taxon>
        <taxon>Christiangramia</taxon>
    </lineage>
</organism>
<keyword evidence="1" id="KW-1133">Transmembrane helix</keyword>
<feature type="transmembrane region" description="Helical" evidence="1">
    <location>
        <begin position="61"/>
        <end position="82"/>
    </location>
</feature>
<dbReference type="AlphaFoldDB" id="A0A9X1V0W2"/>
<comment type="caution">
    <text evidence="2">The sequence shown here is derived from an EMBL/GenBank/DDBJ whole genome shotgun (WGS) entry which is preliminary data.</text>
</comment>
<accession>A0A9X1V0W2</accession>
<dbReference type="Proteomes" id="UP001139226">
    <property type="component" value="Unassembled WGS sequence"/>
</dbReference>
<keyword evidence="1" id="KW-0472">Membrane</keyword>
<gene>
    <name evidence="2" type="ORF">ML462_03590</name>
</gene>
<feature type="transmembrane region" description="Helical" evidence="1">
    <location>
        <begin position="88"/>
        <end position="108"/>
    </location>
</feature>
<evidence type="ECO:0000256" key="1">
    <source>
        <dbReference type="SAM" id="Phobius"/>
    </source>
</evidence>
<keyword evidence="3" id="KW-1185">Reference proteome</keyword>
<feature type="transmembrane region" description="Helical" evidence="1">
    <location>
        <begin position="120"/>
        <end position="141"/>
    </location>
</feature>
<evidence type="ECO:0000313" key="3">
    <source>
        <dbReference type="Proteomes" id="UP001139226"/>
    </source>
</evidence>
<proteinExistence type="predicted"/>
<dbReference type="RefSeq" id="WP_240712356.1">
    <property type="nucleotide sequence ID" value="NZ_JAKVTV010000001.1"/>
</dbReference>
<name>A0A9X1V0W2_9FLAO</name>
<evidence type="ECO:0000313" key="2">
    <source>
        <dbReference type="EMBL" id="MCH4822247.1"/>
    </source>
</evidence>
<protein>
    <submittedName>
        <fullName evidence="2">Uncharacterized protein</fullName>
    </submittedName>
</protein>
<dbReference type="EMBL" id="JAKVTV010000001">
    <property type="protein sequence ID" value="MCH4822247.1"/>
    <property type="molecule type" value="Genomic_DNA"/>
</dbReference>
<reference evidence="2" key="1">
    <citation type="submission" date="2022-03" db="EMBL/GenBank/DDBJ databases">
        <title>Gramella crocea sp. nov., isolated from activated sludge of a seafood processing plant.</title>
        <authorList>
            <person name="Zhang X."/>
        </authorList>
    </citation>
    <scope>NUCLEOTIDE SEQUENCE</scope>
    <source>
        <strain evidence="2">YJ019</strain>
    </source>
</reference>
<sequence length="142" mass="16169">MNENIEEKDRTEVQNKNHEAKELPLLYSKRLILLFSGLFSILFGAVLMLSNLRKLGERKAYFQVLTFVIIYVTGLVYTLSSIKGGTNFSLPLNLLGGFILTEYFWNGYIGKETEYQKKSWVKPALISLCISVPAFLALVYFG</sequence>